<keyword evidence="1" id="KW-1133">Transmembrane helix</keyword>
<protein>
    <submittedName>
        <fullName evidence="3">G protein-coupled receptor</fullName>
    </submittedName>
</protein>
<feature type="transmembrane region" description="Helical" evidence="1">
    <location>
        <begin position="210"/>
        <end position="229"/>
    </location>
</feature>
<feature type="transmembrane region" description="Helical" evidence="1">
    <location>
        <begin position="126"/>
        <end position="153"/>
    </location>
</feature>
<feature type="transmembrane region" description="Helical" evidence="1">
    <location>
        <begin position="174"/>
        <end position="198"/>
    </location>
</feature>
<dbReference type="SUPFAM" id="SSF81321">
    <property type="entry name" value="Family A G protein-coupled receptor-like"/>
    <property type="match status" value="1"/>
</dbReference>
<keyword evidence="2" id="KW-1185">Reference proteome</keyword>
<proteinExistence type="predicted"/>
<dbReference type="AlphaFoldDB" id="A0A7I4YNQ1"/>
<dbReference type="Pfam" id="PF10326">
    <property type="entry name" value="7TM_GPCR_Str"/>
    <property type="match status" value="1"/>
</dbReference>
<evidence type="ECO:0000313" key="2">
    <source>
        <dbReference type="Proteomes" id="UP000025227"/>
    </source>
</evidence>
<dbReference type="PANTHER" id="PTHR47758">
    <property type="entry name" value="SERPENTINE RECEPTOR, CLASS M-RELATED"/>
    <property type="match status" value="1"/>
</dbReference>
<keyword evidence="1" id="KW-0472">Membrane</keyword>
<evidence type="ECO:0000313" key="3">
    <source>
        <dbReference type="WBParaSite" id="HCON_00126658-00001"/>
    </source>
</evidence>
<dbReference type="Gene3D" id="1.20.1070.10">
    <property type="entry name" value="Rhodopsin 7-helix transmembrane proteins"/>
    <property type="match status" value="1"/>
</dbReference>
<dbReference type="InterPro" id="IPR019428">
    <property type="entry name" value="7TM_GPCR_serpentine_rcpt_Str"/>
</dbReference>
<evidence type="ECO:0000256" key="1">
    <source>
        <dbReference type="SAM" id="Phobius"/>
    </source>
</evidence>
<feature type="transmembrane region" description="Helical" evidence="1">
    <location>
        <begin position="20"/>
        <end position="42"/>
    </location>
</feature>
<sequence>MSSVMFMKGGLRLPLIYGRILLVIWIILLCTSIIVSPCLFIFQYLQVCRAQWMTVYGRRSFLLFLTPIGIAWSAASMLIICAYPDAHELAYFDNIALHLYLNEPRAYLVASFQPRDDAEAMAQAQILTACCILLLCILLCNLLTMLICSRSIVVTVKRTSNERSSRLQSQVFKVLLVQFTIPFLFIQIPFCVCCLAPLFRMETDRMADYLPFLFAWSPVLNPIVVMYFVKDLRPSRKLLIFKSKSVATECPNTANAGQNTTYFLQKRSEGRNSNLPKNSFVTKAITAVSGI</sequence>
<accession>A0A7I4YNQ1</accession>
<dbReference type="WBParaSite" id="HCON_00126658-00001">
    <property type="protein sequence ID" value="HCON_00126658-00001"/>
    <property type="gene ID" value="HCON_00126658"/>
</dbReference>
<keyword evidence="1" id="KW-0812">Transmembrane</keyword>
<dbReference type="Proteomes" id="UP000025227">
    <property type="component" value="Unplaced"/>
</dbReference>
<reference evidence="3" key="1">
    <citation type="submission" date="2020-12" db="UniProtKB">
        <authorList>
            <consortium name="WormBaseParasite"/>
        </authorList>
    </citation>
    <scope>IDENTIFICATION</scope>
    <source>
        <strain evidence="3">MHco3</strain>
    </source>
</reference>
<dbReference type="OrthoDB" id="5846551at2759"/>
<name>A0A7I4YNQ1_HAECO</name>
<dbReference type="OMA" id="PISWACT"/>
<organism evidence="2 3">
    <name type="scientific">Haemonchus contortus</name>
    <name type="common">Barber pole worm</name>
    <dbReference type="NCBI Taxonomy" id="6289"/>
    <lineage>
        <taxon>Eukaryota</taxon>
        <taxon>Metazoa</taxon>
        <taxon>Ecdysozoa</taxon>
        <taxon>Nematoda</taxon>
        <taxon>Chromadorea</taxon>
        <taxon>Rhabditida</taxon>
        <taxon>Rhabditina</taxon>
        <taxon>Rhabditomorpha</taxon>
        <taxon>Strongyloidea</taxon>
        <taxon>Trichostrongylidae</taxon>
        <taxon>Haemonchus</taxon>
    </lineage>
</organism>
<feature type="transmembrane region" description="Helical" evidence="1">
    <location>
        <begin position="62"/>
        <end position="83"/>
    </location>
</feature>